<dbReference type="InterPro" id="IPR016184">
    <property type="entry name" value="Capsid/spike_ssDNA_virus"/>
</dbReference>
<evidence type="ECO:0000313" key="1">
    <source>
        <dbReference type="EMBL" id="XBH23616.1"/>
    </source>
</evidence>
<reference evidence="1" key="2">
    <citation type="submission" date="2024-02" db="EMBL/GenBank/DDBJ databases">
        <authorList>
            <person name="Hu B."/>
        </authorList>
    </citation>
    <scope>NUCLEOTIDE SEQUENCE</scope>
    <source>
        <strain evidence="1">12A/Kenya/BAT1228/2015</strain>
    </source>
</reference>
<accession>A0AAU7E221</accession>
<name>A0AAU7E221_9VIRU</name>
<proteinExistence type="predicted"/>
<protein>
    <submittedName>
        <fullName evidence="1">VP1 protein</fullName>
    </submittedName>
</protein>
<reference evidence="1" key="1">
    <citation type="journal article" date="2024" name="Microbiome">
        <title>Substantial viral diversity in bats and rodents from East Africa: insights into evolution, recombination, and cocirculation.</title>
        <authorList>
            <person name="Wang D."/>
            <person name="Yang X."/>
            <person name="Ren Z."/>
            <person name="Hu B."/>
            <person name="Zhao H."/>
            <person name="Yang K."/>
            <person name="Shi P."/>
            <person name="Zhang Z."/>
            <person name="Feng Q."/>
            <person name="Nawenja C.V."/>
            <person name="Obanda V."/>
            <person name="Robert K."/>
            <person name="Nalikka B."/>
            <person name="Waruhiu C.N."/>
            <person name="Ochola G.O."/>
            <person name="Onyuok S.O."/>
            <person name="Ochieng H."/>
            <person name="Li B."/>
            <person name="Zhu Y."/>
            <person name="Si H."/>
            <person name="Yin J."/>
            <person name="Kristiansen K."/>
            <person name="Jin X."/>
            <person name="Xu X."/>
            <person name="Xiao M."/>
            <person name="Agwanda B."/>
            <person name="Ommeh S."/>
            <person name="Li J."/>
            <person name="Shi Z.L."/>
        </authorList>
    </citation>
    <scope>NUCLEOTIDE SEQUENCE</scope>
    <source>
        <strain evidence="1">12A/Kenya/BAT1228/2015</strain>
    </source>
</reference>
<dbReference type="EMBL" id="PP711820">
    <property type="protein sequence ID" value="XBH23616.1"/>
    <property type="molecule type" value="Genomic_DNA"/>
</dbReference>
<organism evidence="1">
    <name type="scientific">Mops bat parvovirus</name>
    <dbReference type="NCBI Taxonomy" id="3141925"/>
    <lineage>
        <taxon>Viruses</taxon>
        <taxon>Monodnaviria</taxon>
        <taxon>Shotokuvirae</taxon>
        <taxon>Cossaviricota</taxon>
        <taxon>Quintoviricetes</taxon>
        <taxon>Piccovirales</taxon>
        <taxon>Parvoviridae</taxon>
    </lineage>
</organism>
<sequence>MTWKTYSTSMSYYAYIQNQNAQTKLEKNTDTHYKTNWHIIPNQKFGQLMHPKDWEFMMTKMSRFRPVYQKISLGHSVPLASIAGINNTSGEIVAFNNTLPILIYHDTKYHTNQTTNSQFIKSLEGETFDGSTHEATMLQTFQVHKSLWDQGWKFEPLVDAQNVRVLYPGNNGCELEWHIQEGDKNKYWINHQNIGNWQRKVEDMSMNVITPSEKITSWKDDPTISREDQLRFTHGALKWTKGVIFRNPPYNVLLKLEPIIAPSTSKRIIHYCKIFITINTTWEYLPFSFNTPSSTIPKFMYNMKKTNGWDGLIIQPLQNSLAEEDDEDSSEKIGVNGNFITPKGDKLRDISYSVDPVTTLDITQTQVTYDQIKDPITKKIKLTPITEGTTKTITVNDDLEDHIHKNYN</sequence>
<dbReference type="SUPFAM" id="SSF88645">
    <property type="entry name" value="ssDNA viruses"/>
    <property type="match status" value="1"/>
</dbReference>